<evidence type="ECO:0000256" key="3">
    <source>
        <dbReference type="ARBA" id="ARBA00022679"/>
    </source>
</evidence>
<name>A0A0S4TLF9_RALSL</name>
<keyword evidence="2" id="KW-0328">Glycosyltransferase</keyword>
<evidence type="ECO:0000259" key="4">
    <source>
        <dbReference type="Pfam" id="PF00535"/>
    </source>
</evidence>
<accession>A0A0S4TLF9</accession>
<dbReference type="GO" id="GO:0016757">
    <property type="term" value="F:glycosyltransferase activity"/>
    <property type="evidence" value="ECO:0007669"/>
    <property type="project" value="UniProtKB-KW"/>
</dbReference>
<dbReference type="PANTHER" id="PTHR43179">
    <property type="entry name" value="RHAMNOSYLTRANSFERASE WBBL"/>
    <property type="match status" value="1"/>
</dbReference>
<dbReference type="InterPro" id="IPR029044">
    <property type="entry name" value="Nucleotide-diphossugar_trans"/>
</dbReference>
<organism evidence="5">
    <name type="scientific">Ralstonia solanacearum</name>
    <name type="common">Pseudomonas solanacearum</name>
    <dbReference type="NCBI Taxonomy" id="305"/>
    <lineage>
        <taxon>Bacteria</taxon>
        <taxon>Pseudomonadati</taxon>
        <taxon>Pseudomonadota</taxon>
        <taxon>Betaproteobacteria</taxon>
        <taxon>Burkholderiales</taxon>
        <taxon>Burkholderiaceae</taxon>
        <taxon>Ralstonia</taxon>
        <taxon>Ralstonia solanacearum species complex</taxon>
    </lineage>
</organism>
<dbReference type="EMBL" id="LN899819">
    <property type="protein sequence ID" value="CUV10946.1"/>
    <property type="molecule type" value="Genomic_DNA"/>
</dbReference>
<dbReference type="CDD" id="cd00761">
    <property type="entry name" value="Glyco_tranf_GTA_type"/>
    <property type="match status" value="1"/>
</dbReference>
<reference evidence="5" key="1">
    <citation type="submission" date="2015-10" db="EMBL/GenBank/DDBJ databases">
        <authorList>
            <person name="Gilbert D.G."/>
        </authorList>
    </citation>
    <scope>NUCLEOTIDE SEQUENCE</scope>
    <source>
        <strain evidence="5">Phyl III-seqv23</strain>
    </source>
</reference>
<protein>
    <submittedName>
        <fullName evidence="5">Putative glycosyl transferase, family 2</fullName>
    </submittedName>
</protein>
<keyword evidence="3 5" id="KW-0808">Transferase</keyword>
<proteinExistence type="inferred from homology"/>
<comment type="similarity">
    <text evidence="1">Belongs to the glycosyltransferase 2 family.</text>
</comment>
<dbReference type="Pfam" id="PF00535">
    <property type="entry name" value="Glycos_transf_2"/>
    <property type="match status" value="1"/>
</dbReference>
<evidence type="ECO:0000256" key="1">
    <source>
        <dbReference type="ARBA" id="ARBA00006739"/>
    </source>
</evidence>
<dbReference type="PANTHER" id="PTHR43179:SF12">
    <property type="entry name" value="GALACTOFURANOSYLTRANSFERASE GLFT2"/>
    <property type="match status" value="1"/>
</dbReference>
<evidence type="ECO:0000313" key="5">
    <source>
        <dbReference type="EMBL" id="CUV10946.1"/>
    </source>
</evidence>
<dbReference type="Gene3D" id="3.90.550.10">
    <property type="entry name" value="Spore Coat Polysaccharide Biosynthesis Protein SpsA, Chain A"/>
    <property type="match status" value="1"/>
</dbReference>
<dbReference type="InterPro" id="IPR001173">
    <property type="entry name" value="Glyco_trans_2-like"/>
</dbReference>
<dbReference type="SUPFAM" id="SSF53448">
    <property type="entry name" value="Nucleotide-diphospho-sugar transferases"/>
    <property type="match status" value="1"/>
</dbReference>
<sequence>MSAMFSILIPTWNNLPYLQLCIESIRRHSAFEHEIIVHVNEGTDGTLEWVRAQGLRHTWSKGNVGVCLALNDAARLATHDWILFMNDDMVCTPGWDRAFESAVRQVGDQFAYLAAQLIEPVDTGNVQVSVADFGTGPDNFNEAGLLSYVASQPSLPDRDGFAVQPMLLNRRLWHLVGGYSIEFGPGMSSDDDFLMKLWLVGCRIFRVVGGSTIYHFGCSTTRRVRRNRGGREFLLKWGISQHEFTHGYVRATARAGADALPTVPYPGLVGRLKRLLYALRQYPTGDLRGWEPNLPAQLVVRSSDEAAGR</sequence>
<evidence type="ECO:0000256" key="2">
    <source>
        <dbReference type="ARBA" id="ARBA00022676"/>
    </source>
</evidence>
<gene>
    <name evidence="5" type="ORF">RUN39_v1_50018</name>
</gene>
<feature type="domain" description="Glycosyltransferase 2-like" evidence="4">
    <location>
        <begin position="6"/>
        <end position="114"/>
    </location>
</feature>
<dbReference type="AlphaFoldDB" id="A0A0S4TLF9"/>